<accession>A0A7H0HI15</accession>
<name>A0A7H0HI15_9BURK</name>
<evidence type="ECO:0000313" key="2">
    <source>
        <dbReference type="EMBL" id="QNP60181.1"/>
    </source>
</evidence>
<evidence type="ECO:0000313" key="3">
    <source>
        <dbReference type="Proteomes" id="UP000516057"/>
    </source>
</evidence>
<dbReference type="AlphaFoldDB" id="A0A7H0HI15"/>
<feature type="signal peptide" evidence="1">
    <location>
        <begin position="1"/>
        <end position="31"/>
    </location>
</feature>
<proteinExistence type="predicted"/>
<dbReference type="KEGG" id="amon:H9L24_04580"/>
<keyword evidence="3" id="KW-1185">Reference proteome</keyword>
<dbReference type="Proteomes" id="UP000516057">
    <property type="component" value="Chromosome"/>
</dbReference>
<protein>
    <recommendedName>
        <fullName evidence="4">DUF2946 family protein</fullName>
    </recommendedName>
</protein>
<evidence type="ECO:0008006" key="4">
    <source>
        <dbReference type="Google" id="ProtNLM"/>
    </source>
</evidence>
<keyword evidence="1" id="KW-0732">Signal</keyword>
<sequence>MTPVRRLVALWGRWIASGLVAALLFSQVALAAYACPQLDSEAHAASMQMAGMAMEEAVAMASMPDCHAMAGAMDDDVPHLCRAHCSGDSRPAPSVQGLDLQSIAAQAVWMAYVLPAVLTPLLQADALATHAQADPRTGAPPIYLALQVLRN</sequence>
<dbReference type="RefSeq" id="WP_187737162.1">
    <property type="nucleotide sequence ID" value="NZ_CP060790.1"/>
</dbReference>
<organism evidence="2 3">
    <name type="scientific">Paenacidovorax monticola</name>
    <dbReference type="NCBI Taxonomy" id="1926868"/>
    <lineage>
        <taxon>Bacteria</taxon>
        <taxon>Pseudomonadati</taxon>
        <taxon>Pseudomonadota</taxon>
        <taxon>Betaproteobacteria</taxon>
        <taxon>Burkholderiales</taxon>
        <taxon>Comamonadaceae</taxon>
        <taxon>Paenacidovorax</taxon>
    </lineage>
</organism>
<dbReference type="EMBL" id="CP060790">
    <property type="protein sequence ID" value="QNP60181.1"/>
    <property type="molecule type" value="Genomic_DNA"/>
</dbReference>
<gene>
    <name evidence="2" type="ORF">H9L24_04580</name>
</gene>
<feature type="chain" id="PRO_5028945496" description="DUF2946 family protein" evidence="1">
    <location>
        <begin position="32"/>
        <end position="151"/>
    </location>
</feature>
<evidence type="ECO:0000256" key="1">
    <source>
        <dbReference type="SAM" id="SignalP"/>
    </source>
</evidence>
<reference evidence="2 3" key="1">
    <citation type="submission" date="2020-08" db="EMBL/GenBank/DDBJ databases">
        <title>Genome sequence of Acidovorax monticola KACC 19171T.</title>
        <authorList>
            <person name="Hyun D.-W."/>
            <person name="Bae J.-W."/>
        </authorList>
    </citation>
    <scope>NUCLEOTIDE SEQUENCE [LARGE SCALE GENOMIC DNA]</scope>
    <source>
        <strain evidence="2 3">KACC 19171</strain>
    </source>
</reference>
<dbReference type="PROSITE" id="PS51257">
    <property type="entry name" value="PROKAR_LIPOPROTEIN"/>
    <property type="match status" value="1"/>
</dbReference>